<protein>
    <recommendedName>
        <fullName evidence="5">Secreted protein</fullName>
    </recommendedName>
</protein>
<dbReference type="EMBL" id="JANRHA010000007">
    <property type="protein sequence ID" value="MDG3015416.1"/>
    <property type="molecule type" value="Genomic_DNA"/>
</dbReference>
<evidence type="ECO:0000313" key="3">
    <source>
        <dbReference type="EMBL" id="MDG3015416.1"/>
    </source>
</evidence>
<reference evidence="3" key="1">
    <citation type="submission" date="2022-08" db="EMBL/GenBank/DDBJ databases">
        <title>Genome analysis of Corynebacteriales strain.</title>
        <authorList>
            <person name="Lee S.D."/>
        </authorList>
    </citation>
    <scope>NUCLEOTIDE SEQUENCE</scope>
    <source>
        <strain evidence="3">D3-21</strain>
    </source>
</reference>
<feature type="compositionally biased region" description="Pro residues" evidence="1">
    <location>
        <begin position="34"/>
        <end position="48"/>
    </location>
</feature>
<name>A0A9X4M1E9_9ACTN</name>
<keyword evidence="4" id="KW-1185">Reference proteome</keyword>
<feature type="chain" id="PRO_5040947446" description="Secreted protein" evidence="2">
    <location>
        <begin position="31"/>
        <end position="267"/>
    </location>
</feature>
<feature type="signal peptide" evidence="2">
    <location>
        <begin position="1"/>
        <end position="30"/>
    </location>
</feature>
<evidence type="ECO:0008006" key="5">
    <source>
        <dbReference type="Google" id="ProtNLM"/>
    </source>
</evidence>
<keyword evidence="2" id="KW-0732">Signal</keyword>
<dbReference type="AlphaFoldDB" id="A0A9X4M1E9"/>
<gene>
    <name evidence="3" type="ORF">NVS88_12730</name>
</gene>
<evidence type="ECO:0000256" key="1">
    <source>
        <dbReference type="SAM" id="MobiDB-lite"/>
    </source>
</evidence>
<organism evidence="3 4">
    <name type="scientific">Speluncibacter jeojiensis</name>
    <dbReference type="NCBI Taxonomy" id="2710754"/>
    <lineage>
        <taxon>Bacteria</taxon>
        <taxon>Bacillati</taxon>
        <taxon>Actinomycetota</taxon>
        <taxon>Actinomycetes</taxon>
        <taxon>Mycobacteriales</taxon>
        <taxon>Speluncibacteraceae</taxon>
        <taxon>Speluncibacter</taxon>
    </lineage>
</organism>
<sequence length="267" mass="26566">MLRIRGTKRTVAAVAIASAAALVAPAVASADQPHTPPPAPRPAAPAAPSPEQLTLLQAFAPAIIGAAADTSDPSGAPNSQILGQAKNLLDNSNLPKDIKDKLGQVITFLDGSGGGGPKIPQPTDPHAPVIQQFLFPTIGKNCIGGTSDAVGTALMTGGPQAAPKPGPGPHQAGYVFTALGTSGAQPNPAQPLNVSWVNLDTHASGIQALTNEAGINKDGPTTLSTVVNTGSGRIISTVYGSITSKGTDGQAPVTCSILPTVGIGVVK</sequence>
<comment type="caution">
    <text evidence="3">The sequence shown here is derived from an EMBL/GenBank/DDBJ whole genome shotgun (WGS) entry which is preliminary data.</text>
</comment>
<proteinExistence type="predicted"/>
<evidence type="ECO:0000256" key="2">
    <source>
        <dbReference type="SAM" id="SignalP"/>
    </source>
</evidence>
<accession>A0A9X4M1E9</accession>
<evidence type="ECO:0000313" key="4">
    <source>
        <dbReference type="Proteomes" id="UP001152755"/>
    </source>
</evidence>
<dbReference type="RefSeq" id="WP_332520057.1">
    <property type="nucleotide sequence ID" value="NZ_JANRHA010000007.1"/>
</dbReference>
<feature type="region of interest" description="Disordered" evidence="1">
    <location>
        <begin position="28"/>
        <end position="49"/>
    </location>
</feature>
<dbReference type="Proteomes" id="UP001152755">
    <property type="component" value="Unassembled WGS sequence"/>
</dbReference>